<organism evidence="2 3">
    <name type="scientific">Mytilus coruscus</name>
    <name type="common">Sea mussel</name>
    <dbReference type="NCBI Taxonomy" id="42192"/>
    <lineage>
        <taxon>Eukaryota</taxon>
        <taxon>Metazoa</taxon>
        <taxon>Spiralia</taxon>
        <taxon>Lophotrochozoa</taxon>
        <taxon>Mollusca</taxon>
        <taxon>Bivalvia</taxon>
        <taxon>Autobranchia</taxon>
        <taxon>Pteriomorphia</taxon>
        <taxon>Mytilida</taxon>
        <taxon>Mytiloidea</taxon>
        <taxon>Mytilidae</taxon>
        <taxon>Mytilinae</taxon>
        <taxon>Mytilus</taxon>
    </lineage>
</organism>
<evidence type="ECO:0000313" key="3">
    <source>
        <dbReference type="Proteomes" id="UP000507470"/>
    </source>
</evidence>
<dbReference type="EMBL" id="CACVKT020001974">
    <property type="protein sequence ID" value="CAC5373811.1"/>
    <property type="molecule type" value="Genomic_DNA"/>
</dbReference>
<evidence type="ECO:0000256" key="1">
    <source>
        <dbReference type="SAM" id="SignalP"/>
    </source>
</evidence>
<dbReference type="AlphaFoldDB" id="A0A6J8ATD7"/>
<feature type="signal peptide" evidence="1">
    <location>
        <begin position="1"/>
        <end position="19"/>
    </location>
</feature>
<evidence type="ECO:0000313" key="2">
    <source>
        <dbReference type="EMBL" id="CAC5373811.1"/>
    </source>
</evidence>
<feature type="chain" id="PRO_5026713426" description="Thiol oxidase" evidence="1">
    <location>
        <begin position="20"/>
        <end position="408"/>
    </location>
</feature>
<evidence type="ECO:0008006" key="4">
    <source>
        <dbReference type="Google" id="ProtNLM"/>
    </source>
</evidence>
<protein>
    <recommendedName>
        <fullName evidence="4">Thiol oxidase</fullName>
    </recommendedName>
</protein>
<reference evidence="2 3" key="1">
    <citation type="submission" date="2020-06" db="EMBL/GenBank/DDBJ databases">
        <authorList>
            <person name="Li R."/>
            <person name="Bekaert M."/>
        </authorList>
    </citation>
    <scope>NUCLEOTIDE SEQUENCE [LARGE SCALE GENOMIC DNA]</scope>
    <source>
        <strain evidence="3">wild</strain>
    </source>
</reference>
<dbReference type="Proteomes" id="UP000507470">
    <property type="component" value="Unassembled WGS sequence"/>
</dbReference>
<name>A0A6J8ATD7_MYTCO</name>
<accession>A0A6J8ATD7</accession>
<keyword evidence="1" id="KW-0732">Signal</keyword>
<gene>
    <name evidence="2" type="ORF">MCOR_11424</name>
</gene>
<keyword evidence="3" id="KW-1185">Reference proteome</keyword>
<sequence length="408" mass="47422">MDFTLLFFTYTLLQYIVTAGGIRKNVDTTKLNTRNVNLILNHIKGQGLSMKSIGDTKIQFAVATVLAEEEIEMLIYPNNKRVHVQFNENGQQDHGENIILEKYLDDLIKQMEEESTKNIYNSYPIVILFSWYLPCSMKSHTCAENLSKDNQKRGYSLIVGFNDFFTYDSNQFNRNKRHSLTFGNLEKSFDTFISSNIQIFHTVRYYDGSVSAENEKPMTRIHDIFQSNFYESLIQQPLAFCCGTNFPNSVDLNAIDRIISFSINKMVFDCLSKVDLTHKITDASKNLKQCFLDWIQENVSNNECGKCWNNKKYTFQYFAEKSFNDAWYVSKYIGAPGPTYQNLDEKSWILWHSKSSYADPEYFLKSRKGGLQCFKRNLYPGTFCTKSLRNSVRRESTRIGNAVKRLRT</sequence>
<proteinExistence type="predicted"/>